<organism evidence="2 3">
    <name type="scientific">Mycetocola miduiensis</name>
    <dbReference type="NCBI Taxonomy" id="995034"/>
    <lineage>
        <taxon>Bacteria</taxon>
        <taxon>Bacillati</taxon>
        <taxon>Actinomycetota</taxon>
        <taxon>Actinomycetes</taxon>
        <taxon>Micrococcales</taxon>
        <taxon>Microbacteriaceae</taxon>
        <taxon>Mycetocola</taxon>
    </lineage>
</organism>
<protein>
    <submittedName>
        <fullName evidence="2">Uncharacterized protein</fullName>
    </submittedName>
</protein>
<keyword evidence="1" id="KW-1133">Transmembrane helix</keyword>
<feature type="transmembrane region" description="Helical" evidence="1">
    <location>
        <begin position="28"/>
        <end position="44"/>
    </location>
</feature>
<accession>A0A1I5A693</accession>
<dbReference type="RefSeq" id="WP_090709747.1">
    <property type="nucleotide sequence ID" value="NZ_FOVM01000003.1"/>
</dbReference>
<keyword evidence="1" id="KW-0472">Membrane</keyword>
<evidence type="ECO:0000313" key="3">
    <source>
        <dbReference type="Proteomes" id="UP000198867"/>
    </source>
</evidence>
<dbReference type="EMBL" id="FOVM01000003">
    <property type="protein sequence ID" value="SFN57926.1"/>
    <property type="molecule type" value="Genomic_DNA"/>
</dbReference>
<dbReference type="AlphaFoldDB" id="A0A1I5A693"/>
<evidence type="ECO:0000256" key="1">
    <source>
        <dbReference type="SAM" id="Phobius"/>
    </source>
</evidence>
<name>A0A1I5A693_9MICO</name>
<proteinExistence type="predicted"/>
<dbReference type="OrthoDB" id="894116at2"/>
<feature type="transmembrane region" description="Helical" evidence="1">
    <location>
        <begin position="56"/>
        <end position="76"/>
    </location>
</feature>
<sequence length="123" mass="13633">MVAASLVLFVGMLRLVLGRGQFQRRPGAVVVVSVIVVVFGMLFGKYGATAFGLPWWIYYPLPALLTIVLPPVVFRLNWKRTLAYVLLSALSAPLIHVLFSFFLGWDEYMPFIAVPSLASLFVG</sequence>
<reference evidence="3" key="1">
    <citation type="submission" date="2016-10" db="EMBL/GenBank/DDBJ databases">
        <authorList>
            <person name="Varghese N."/>
            <person name="Submissions S."/>
        </authorList>
    </citation>
    <scope>NUCLEOTIDE SEQUENCE [LARGE SCALE GENOMIC DNA]</scope>
    <source>
        <strain evidence="3">CGMCC 1.11101</strain>
    </source>
</reference>
<gene>
    <name evidence="2" type="ORF">SAMN05216219_1206</name>
</gene>
<dbReference type="Proteomes" id="UP000198867">
    <property type="component" value="Unassembled WGS sequence"/>
</dbReference>
<keyword evidence="1" id="KW-0812">Transmembrane</keyword>
<keyword evidence="3" id="KW-1185">Reference proteome</keyword>
<feature type="transmembrane region" description="Helical" evidence="1">
    <location>
        <begin position="82"/>
        <end position="103"/>
    </location>
</feature>
<evidence type="ECO:0000313" key="2">
    <source>
        <dbReference type="EMBL" id="SFN57926.1"/>
    </source>
</evidence>
<dbReference type="STRING" id="995034.SAMN05216219_1206"/>